<proteinExistence type="predicted"/>
<dbReference type="GO" id="GO:0005524">
    <property type="term" value="F:ATP binding"/>
    <property type="evidence" value="ECO:0007669"/>
    <property type="project" value="UniProtKB-KW"/>
</dbReference>
<dbReference type="InterPro" id="IPR027417">
    <property type="entry name" value="P-loop_NTPase"/>
</dbReference>
<dbReference type="Gene3D" id="3.40.50.300">
    <property type="entry name" value="P-loop containing nucleotide triphosphate hydrolases"/>
    <property type="match status" value="1"/>
</dbReference>
<keyword evidence="2" id="KW-0067">ATP-binding</keyword>
<sequence length="602" mass="68075">MSDDSMKIDSLQLQGYTVFERQNLQNFGDLNIIIGPNNSGKTSLLRAITKISKIERGRAPLQDSERFYEQQDRRVRLDFSFADENIVLESDNMGSLELPGEGSFDEPDVLFCETERLTDYKNTNLDEFLSDQLQSVDSEKFLNALNEIVDPNIADLYGSLTGGGDLQLSTSDQDGNTLRHELNRHGSGVKSIAMLLADIYAADPDTLLIDEPEMGLYPAAKRRFLKLLLELSEVHQVFITTQDASFVNPLFWRDSEQDISVYHYSVSRNMQGRQPFLDLEVNEPSTFAGFLPQATSIKDYHLYVEGKDDVKVIRSYLHSFLDRAASGETQGDLLDRTEIYHLNGNNWEHFLSTIPSSPYSSVVLLDNDMDGQADNVIRRYEESGYQSFPDFVKCEDTVDIRENLRNSTVPVYLLNHDDISDYIGVDNKQDIAEEAWNKEEIPREIVNVFYSLYEEELSSHEVVKDRIGKENTRPYPPKPTDKLSMDPTTEAKKQITDAIEEYVRVVKPDGEIVPSPKLDQLDTHSQITAILLGMRAGAMSGVLKETEAEASVEELSRKIKATKNTVMSAKNQLQFITSKDGKVYIADQDLEDAAQYLLEGSD</sequence>
<dbReference type="AlphaFoldDB" id="A0A847U6G3"/>
<feature type="region of interest" description="Disordered" evidence="4">
    <location>
        <begin position="469"/>
        <end position="489"/>
    </location>
</feature>
<evidence type="ECO:0000256" key="3">
    <source>
        <dbReference type="SAM" id="Coils"/>
    </source>
</evidence>
<evidence type="ECO:0000259" key="5">
    <source>
        <dbReference type="PROSITE" id="PS50893"/>
    </source>
</evidence>
<reference evidence="6" key="1">
    <citation type="submission" date="2019-12" db="EMBL/GenBank/DDBJ databases">
        <title>The whole-genome sequencing of Haloarcula japonica strain pws8.</title>
        <authorList>
            <person name="Verma D.K."/>
            <person name="Gopal K."/>
            <person name="Prasad E.S."/>
        </authorList>
    </citation>
    <scope>NUCLEOTIDE SEQUENCE</scope>
    <source>
        <strain evidence="6">Pws8</strain>
    </source>
</reference>
<organism evidence="6 7">
    <name type="scientific">Haloarcula rubripromontorii</name>
    <dbReference type="NCBI Taxonomy" id="1705562"/>
    <lineage>
        <taxon>Archaea</taxon>
        <taxon>Methanobacteriati</taxon>
        <taxon>Methanobacteriota</taxon>
        <taxon>Stenosarchaea group</taxon>
        <taxon>Halobacteria</taxon>
        <taxon>Halobacteriales</taxon>
        <taxon>Haloarculaceae</taxon>
        <taxon>Haloarcula</taxon>
    </lineage>
</organism>
<dbReference type="PANTHER" id="PTHR43581">
    <property type="entry name" value="ATP/GTP PHOSPHATASE"/>
    <property type="match status" value="1"/>
</dbReference>
<dbReference type="InterPro" id="IPR051396">
    <property type="entry name" value="Bact_Antivir_Def_Nuclease"/>
</dbReference>
<dbReference type="SUPFAM" id="SSF52540">
    <property type="entry name" value="P-loop containing nucleoside triphosphate hydrolases"/>
    <property type="match status" value="1"/>
</dbReference>
<dbReference type="RefSeq" id="WP_170084465.1">
    <property type="nucleotide sequence ID" value="NZ_WOWB01000005.1"/>
</dbReference>
<dbReference type="SMART" id="SM00382">
    <property type="entry name" value="AAA"/>
    <property type="match status" value="1"/>
</dbReference>
<accession>A0A847U6G3</accession>
<name>A0A847U6G3_9EURY</name>
<feature type="coiled-coil region" evidence="3">
    <location>
        <begin position="545"/>
        <end position="572"/>
    </location>
</feature>
<dbReference type="InterPro" id="IPR003593">
    <property type="entry name" value="AAA+_ATPase"/>
</dbReference>
<dbReference type="InterPro" id="IPR003439">
    <property type="entry name" value="ABC_transporter-like_ATP-bd"/>
</dbReference>
<dbReference type="PANTHER" id="PTHR43581:SF2">
    <property type="entry name" value="EXCINUCLEASE ATPASE SUBUNIT"/>
    <property type="match status" value="1"/>
</dbReference>
<feature type="domain" description="ABC transporter" evidence="5">
    <location>
        <begin position="1"/>
        <end position="289"/>
    </location>
</feature>
<protein>
    <submittedName>
        <fullName evidence="6">AAA family ATPase</fullName>
    </submittedName>
</protein>
<dbReference type="GO" id="GO:0016887">
    <property type="term" value="F:ATP hydrolysis activity"/>
    <property type="evidence" value="ECO:0007669"/>
    <property type="project" value="InterPro"/>
</dbReference>
<evidence type="ECO:0000313" key="7">
    <source>
        <dbReference type="Proteomes" id="UP000610611"/>
    </source>
</evidence>
<keyword evidence="3" id="KW-0175">Coiled coil</keyword>
<evidence type="ECO:0000256" key="1">
    <source>
        <dbReference type="ARBA" id="ARBA00022741"/>
    </source>
</evidence>
<keyword evidence="1" id="KW-0547">Nucleotide-binding</keyword>
<evidence type="ECO:0000313" key="6">
    <source>
        <dbReference type="EMBL" id="NLV08196.1"/>
    </source>
</evidence>
<evidence type="ECO:0000256" key="4">
    <source>
        <dbReference type="SAM" id="MobiDB-lite"/>
    </source>
</evidence>
<dbReference type="Pfam" id="PF13304">
    <property type="entry name" value="AAA_21"/>
    <property type="match status" value="1"/>
</dbReference>
<dbReference type="EMBL" id="WOWB01000005">
    <property type="protein sequence ID" value="NLV08196.1"/>
    <property type="molecule type" value="Genomic_DNA"/>
</dbReference>
<dbReference type="PROSITE" id="PS50893">
    <property type="entry name" value="ABC_TRANSPORTER_2"/>
    <property type="match status" value="1"/>
</dbReference>
<feature type="compositionally biased region" description="Basic and acidic residues" evidence="4">
    <location>
        <begin position="479"/>
        <end position="489"/>
    </location>
</feature>
<gene>
    <name evidence="6" type="ORF">GOC83_18905</name>
</gene>
<evidence type="ECO:0000256" key="2">
    <source>
        <dbReference type="ARBA" id="ARBA00022840"/>
    </source>
</evidence>
<dbReference type="InterPro" id="IPR003959">
    <property type="entry name" value="ATPase_AAA_core"/>
</dbReference>
<dbReference type="Proteomes" id="UP000610611">
    <property type="component" value="Unassembled WGS sequence"/>
</dbReference>
<comment type="caution">
    <text evidence="6">The sequence shown here is derived from an EMBL/GenBank/DDBJ whole genome shotgun (WGS) entry which is preliminary data.</text>
</comment>